<evidence type="ECO:0000313" key="9">
    <source>
        <dbReference type="EMBL" id="WWR12035.1"/>
    </source>
</evidence>
<reference evidence="9" key="1">
    <citation type="submission" date="2023-09" db="EMBL/GenBank/DDBJ databases">
        <title>Genomes of two closely related lineages of the louse Polyplax serrata with different host specificities.</title>
        <authorList>
            <person name="Martinu J."/>
            <person name="Tarabai H."/>
            <person name="Stefka J."/>
            <person name="Hypsa V."/>
        </authorList>
    </citation>
    <scope>NUCLEOTIDE SEQUENCE [LARGE SCALE GENOMIC DNA]</scope>
    <source>
        <strain evidence="9">HR10_N</strain>
    </source>
</reference>
<dbReference type="CDD" id="cd00495">
    <property type="entry name" value="Ribosomal_L25_TL5_CTC"/>
    <property type="match status" value="1"/>
</dbReference>
<dbReference type="HAMAP" id="MF_01334">
    <property type="entry name" value="Ribosomal_bL25_CTC"/>
    <property type="match status" value="1"/>
</dbReference>
<sequence>MLDIILEAKLRKKLGKRNSRRMRNLEKKIPAVLYEKNKKTIHLYFSENKIYKLLNNKNINLNIFKLNIENKFYNVIIKHIQYHPYKPIILHIDLQNLSEKSIITTRIPIKFINKEKSIGVKLGGIITYSIHYVEIKCQAQYLPNFITVDLANIKLGETIHLFDLKLPEKIKLTIDTSNPNYNTSVVGINIVKHSKTEEPTTDKESNNDINLQKKS</sequence>
<gene>
    <name evidence="5" type="primary">rplY</name>
    <name evidence="5" type="synonym">ctc</name>
    <name evidence="9" type="ORF">RQL38_00085</name>
</gene>
<feature type="compositionally biased region" description="Basic and acidic residues" evidence="6">
    <location>
        <begin position="196"/>
        <end position="206"/>
    </location>
</feature>
<evidence type="ECO:0000256" key="6">
    <source>
        <dbReference type="SAM" id="MobiDB-lite"/>
    </source>
</evidence>
<dbReference type="InterPro" id="IPR037121">
    <property type="entry name" value="Ribosomal_bL25_C"/>
</dbReference>
<keyword evidence="10" id="KW-1185">Reference proteome</keyword>
<dbReference type="InterPro" id="IPR011035">
    <property type="entry name" value="Ribosomal_bL25/Gln-tRNA_synth"/>
</dbReference>
<keyword evidence="1 5" id="KW-0699">rRNA-binding</keyword>
<evidence type="ECO:0000313" key="10">
    <source>
        <dbReference type="Proteomes" id="UP001360424"/>
    </source>
</evidence>
<keyword evidence="3 5" id="KW-0689">Ribosomal protein</keyword>
<feature type="domain" description="Large ribosomal subunit protein bL25 beta" evidence="8">
    <location>
        <begin position="103"/>
        <end position="188"/>
    </location>
</feature>
<dbReference type="InterPro" id="IPR020930">
    <property type="entry name" value="Ribosomal_uL5_bac-type"/>
</dbReference>
<dbReference type="Proteomes" id="UP001360424">
    <property type="component" value="Chromosome"/>
</dbReference>
<dbReference type="EMBL" id="CP135136">
    <property type="protein sequence ID" value="WWR12035.1"/>
    <property type="molecule type" value="Genomic_DNA"/>
</dbReference>
<evidence type="ECO:0000256" key="1">
    <source>
        <dbReference type="ARBA" id="ARBA00022730"/>
    </source>
</evidence>
<dbReference type="RefSeq" id="WP_338521599.1">
    <property type="nucleotide sequence ID" value="NZ_CP135136.1"/>
</dbReference>
<keyword evidence="2 5" id="KW-0694">RNA-binding</keyword>
<comment type="function">
    <text evidence="5">This is one of the proteins that binds to the 5S RNA in the ribosome where it forms part of the central protuberance.</text>
</comment>
<dbReference type="NCBIfam" id="TIGR00731">
    <property type="entry name" value="bL25_bact_ctc"/>
    <property type="match status" value="1"/>
</dbReference>
<evidence type="ECO:0000259" key="7">
    <source>
        <dbReference type="Pfam" id="PF01386"/>
    </source>
</evidence>
<dbReference type="Gene3D" id="2.170.120.20">
    <property type="entry name" value="Ribosomal protein L25, beta domain"/>
    <property type="match status" value="1"/>
</dbReference>
<dbReference type="InterPro" id="IPR020057">
    <property type="entry name" value="Ribosomal_bL25_b-dom"/>
</dbReference>
<evidence type="ECO:0000259" key="8">
    <source>
        <dbReference type="Pfam" id="PF14693"/>
    </source>
</evidence>
<dbReference type="GO" id="GO:0005840">
    <property type="term" value="C:ribosome"/>
    <property type="evidence" value="ECO:0007669"/>
    <property type="project" value="UniProtKB-KW"/>
</dbReference>
<accession>A0ABZ2GX82</accession>
<organism evidence="9 10">
    <name type="scientific">Candidatus Legionella polyplacis</name>
    <dbReference type="NCBI Taxonomy" id="2005262"/>
    <lineage>
        <taxon>Bacteria</taxon>
        <taxon>Pseudomonadati</taxon>
        <taxon>Pseudomonadota</taxon>
        <taxon>Gammaproteobacteria</taxon>
        <taxon>Legionellales</taxon>
        <taxon>Legionellaceae</taxon>
        <taxon>Legionella</taxon>
    </lineage>
</organism>
<dbReference type="PANTHER" id="PTHR33284">
    <property type="entry name" value="RIBOSOMAL PROTEIN L25/GLN-TRNA SYNTHETASE, ANTI-CODON-BINDING DOMAIN-CONTAINING PROTEIN"/>
    <property type="match status" value="1"/>
</dbReference>
<feature type="domain" description="Large ribosomal subunit protein bL25 L25" evidence="7">
    <location>
        <begin position="6"/>
        <end position="94"/>
    </location>
</feature>
<keyword evidence="4 5" id="KW-0687">Ribonucleoprotein</keyword>
<proteinExistence type="inferred from homology"/>
<dbReference type="InterPro" id="IPR029751">
    <property type="entry name" value="Ribosomal_L25_dom"/>
</dbReference>
<dbReference type="InterPro" id="IPR001021">
    <property type="entry name" value="Ribosomal_bL25_long"/>
</dbReference>
<comment type="subunit">
    <text evidence="5">Part of the 50S ribosomal subunit; part of the 5S rRNA/L5/L18/L25 subcomplex. Contacts the 5S rRNA. Binds to the 5S rRNA independently of L5 and L18.</text>
</comment>
<feature type="region of interest" description="Disordered" evidence="6">
    <location>
        <begin position="196"/>
        <end position="215"/>
    </location>
</feature>
<dbReference type="Pfam" id="PF01386">
    <property type="entry name" value="Ribosomal_L25p"/>
    <property type="match status" value="1"/>
</dbReference>
<dbReference type="Gene3D" id="2.40.240.10">
    <property type="entry name" value="Ribosomal Protein L25, Chain P"/>
    <property type="match status" value="1"/>
</dbReference>
<dbReference type="PANTHER" id="PTHR33284:SF1">
    <property type="entry name" value="RIBOSOMAL PROTEIN L25_GLN-TRNA SYNTHETASE, ANTI-CODON-BINDING DOMAIN-CONTAINING PROTEIN"/>
    <property type="match status" value="1"/>
</dbReference>
<dbReference type="NCBIfam" id="NF004612">
    <property type="entry name" value="PRK05943.1"/>
    <property type="match status" value="1"/>
</dbReference>
<dbReference type="SUPFAM" id="SSF50715">
    <property type="entry name" value="Ribosomal protein L25-like"/>
    <property type="match status" value="1"/>
</dbReference>
<dbReference type="InterPro" id="IPR020056">
    <property type="entry name" value="Rbsml_bL25/Gln-tRNA_synth_N"/>
</dbReference>
<evidence type="ECO:0000256" key="4">
    <source>
        <dbReference type="ARBA" id="ARBA00023274"/>
    </source>
</evidence>
<protein>
    <recommendedName>
        <fullName evidence="5">Large ribosomal subunit protein bL25</fullName>
    </recommendedName>
    <alternativeName>
        <fullName evidence="5">General stress protein CTC</fullName>
    </alternativeName>
</protein>
<name>A0ABZ2GX82_9GAMM</name>
<evidence type="ECO:0000256" key="2">
    <source>
        <dbReference type="ARBA" id="ARBA00022884"/>
    </source>
</evidence>
<evidence type="ECO:0000256" key="3">
    <source>
        <dbReference type="ARBA" id="ARBA00022980"/>
    </source>
</evidence>
<dbReference type="Pfam" id="PF14693">
    <property type="entry name" value="Ribosomal_TL5_C"/>
    <property type="match status" value="1"/>
</dbReference>
<comment type="similarity">
    <text evidence="5">Belongs to the bacterial ribosomal protein bL25 family. CTC subfamily.</text>
</comment>
<evidence type="ECO:0000256" key="5">
    <source>
        <dbReference type="HAMAP-Rule" id="MF_01334"/>
    </source>
</evidence>